<gene>
    <name evidence="10" type="ORF">BBD42_27745</name>
</gene>
<comment type="similarity">
    <text evidence="2">Belongs to the ABC-2 integral membrane protein family.</text>
</comment>
<accession>A0A1B2DQ87</accession>
<feature type="transmembrane region" description="Helical" evidence="8">
    <location>
        <begin position="355"/>
        <end position="376"/>
    </location>
</feature>
<dbReference type="Pfam" id="PF12698">
    <property type="entry name" value="ABC2_membrane_3"/>
    <property type="match status" value="1"/>
</dbReference>
<keyword evidence="6 8" id="KW-1133">Transmembrane helix</keyword>
<dbReference type="EMBL" id="CP016808">
    <property type="protein sequence ID" value="ANY69872.1"/>
    <property type="molecule type" value="Genomic_DNA"/>
</dbReference>
<comment type="subcellular location">
    <subcellularLocation>
        <location evidence="1">Cell membrane</location>
        <topology evidence="1">Multi-pass membrane protein</topology>
    </subcellularLocation>
</comment>
<reference evidence="10" key="1">
    <citation type="submission" date="2016-08" db="EMBL/GenBank/DDBJ databases">
        <title>Complete Genome Seqeunce of Paenibacillus sp. BIHB 4019 from tea rhizoplane.</title>
        <authorList>
            <person name="Thakur R."/>
            <person name="Swarnkar M.K."/>
            <person name="Gulati A."/>
        </authorList>
    </citation>
    <scope>NUCLEOTIDE SEQUENCE [LARGE SCALE GENOMIC DNA]</scope>
    <source>
        <strain evidence="10">BIHB4019</strain>
    </source>
</reference>
<evidence type="ECO:0000256" key="2">
    <source>
        <dbReference type="ARBA" id="ARBA00007783"/>
    </source>
</evidence>
<keyword evidence="7 8" id="KW-0472">Membrane</keyword>
<dbReference type="GO" id="GO:0005886">
    <property type="term" value="C:plasma membrane"/>
    <property type="evidence" value="ECO:0007669"/>
    <property type="project" value="UniProtKB-SubCell"/>
</dbReference>
<evidence type="ECO:0000256" key="7">
    <source>
        <dbReference type="ARBA" id="ARBA00023136"/>
    </source>
</evidence>
<evidence type="ECO:0000256" key="3">
    <source>
        <dbReference type="ARBA" id="ARBA00022448"/>
    </source>
</evidence>
<name>A0A1B2DQ87_9BACL</name>
<dbReference type="PANTHER" id="PTHR30294:SF29">
    <property type="entry name" value="MULTIDRUG ABC TRANSPORTER PERMEASE YBHS-RELATED"/>
    <property type="match status" value="1"/>
</dbReference>
<protein>
    <recommendedName>
        <fullName evidence="9">ABC transmembrane type-2 domain-containing protein</fullName>
    </recommendedName>
</protein>
<evidence type="ECO:0000256" key="1">
    <source>
        <dbReference type="ARBA" id="ARBA00004651"/>
    </source>
</evidence>
<evidence type="ECO:0000256" key="4">
    <source>
        <dbReference type="ARBA" id="ARBA00022475"/>
    </source>
</evidence>
<dbReference type="AlphaFoldDB" id="A0A1B2DQ87"/>
<evidence type="ECO:0000313" key="10">
    <source>
        <dbReference type="EMBL" id="ANY69872.1"/>
    </source>
</evidence>
<feature type="transmembrane region" description="Helical" evidence="8">
    <location>
        <begin position="227"/>
        <end position="258"/>
    </location>
</feature>
<evidence type="ECO:0000256" key="6">
    <source>
        <dbReference type="ARBA" id="ARBA00022989"/>
    </source>
</evidence>
<feature type="transmembrane region" description="Helical" evidence="8">
    <location>
        <begin position="270"/>
        <end position="293"/>
    </location>
</feature>
<dbReference type="InterPro" id="IPR051449">
    <property type="entry name" value="ABC-2_transporter_component"/>
</dbReference>
<dbReference type="PANTHER" id="PTHR30294">
    <property type="entry name" value="MEMBRANE COMPONENT OF ABC TRANSPORTER YHHJ-RELATED"/>
    <property type="match status" value="1"/>
</dbReference>
<dbReference type="InterPro" id="IPR047817">
    <property type="entry name" value="ABC2_TM_bact-type"/>
</dbReference>
<evidence type="ECO:0000256" key="8">
    <source>
        <dbReference type="SAM" id="Phobius"/>
    </source>
</evidence>
<dbReference type="InterPro" id="IPR013525">
    <property type="entry name" value="ABC2_TM"/>
</dbReference>
<keyword evidence="4" id="KW-1003">Cell membrane</keyword>
<feature type="domain" description="ABC transmembrane type-2" evidence="9">
    <location>
        <begin position="158"/>
        <end position="381"/>
    </location>
</feature>
<sequence length="386" mass="41570">MRTWWITLTYEWIKMSRMHTLLIVLAGLPLLLIYLLGSAFDSEIKPAKVAVYNADQGAMREGIDAFWQGADILPYARPIALSSEAQVREEVQDGTADYGVIIPADYSDKLAAGESVSWHTLEGHDGSKNIAAHSIIRAYLSQVNMQAAAFKVLGPESLSGLESRQKDAAALVKVQTLGGGSDQSFGSVSAIQYYSVAYLIMFLQYGGMTGAVSLLRQKREGTLQRLYGIPASFSAVVAGVISGAALLGVMQTIIMIVFTKYVYGVDWGGAYWGIALISLLTIIAGSGLALTIASFAKTVKTMQTLFNTLIFSMTFLSGGMVAMIQNKLGLISKLNINFWANAALRGLMDGSSRVLVWQNIGILAAIAAVLAIFAIIRLPKVVKQHA</sequence>
<dbReference type="GO" id="GO:0140359">
    <property type="term" value="F:ABC-type transporter activity"/>
    <property type="evidence" value="ECO:0007669"/>
    <property type="project" value="InterPro"/>
</dbReference>
<keyword evidence="5 8" id="KW-0812">Transmembrane</keyword>
<proteinExistence type="inferred from homology"/>
<dbReference type="PROSITE" id="PS51012">
    <property type="entry name" value="ABC_TM2"/>
    <property type="match status" value="1"/>
</dbReference>
<organism evidence="10">
    <name type="scientific">Paenibacillus sp. BIHB 4019</name>
    <dbReference type="NCBI Taxonomy" id="1870819"/>
    <lineage>
        <taxon>Bacteria</taxon>
        <taxon>Bacillati</taxon>
        <taxon>Bacillota</taxon>
        <taxon>Bacilli</taxon>
        <taxon>Bacillales</taxon>
        <taxon>Paenibacillaceae</taxon>
        <taxon>Paenibacillus</taxon>
    </lineage>
</organism>
<dbReference type="Gene3D" id="3.40.1710.10">
    <property type="entry name" value="abc type-2 transporter like domain"/>
    <property type="match status" value="1"/>
</dbReference>
<keyword evidence="3" id="KW-0813">Transport</keyword>
<dbReference type="RefSeq" id="WP_172455656.1">
    <property type="nucleotide sequence ID" value="NZ_CP016808.1"/>
</dbReference>
<feature type="transmembrane region" description="Helical" evidence="8">
    <location>
        <begin position="305"/>
        <end position="324"/>
    </location>
</feature>
<feature type="transmembrane region" description="Helical" evidence="8">
    <location>
        <begin position="193"/>
        <end position="215"/>
    </location>
</feature>
<evidence type="ECO:0000256" key="5">
    <source>
        <dbReference type="ARBA" id="ARBA00022692"/>
    </source>
</evidence>
<evidence type="ECO:0000259" key="9">
    <source>
        <dbReference type="PROSITE" id="PS51012"/>
    </source>
</evidence>